<dbReference type="Proteomes" id="UP000246036">
    <property type="component" value="Chromosome"/>
</dbReference>
<reference evidence="5 6" key="1">
    <citation type="submission" date="2018-05" db="EMBL/GenBank/DDBJ databases">
        <title>Reference genomes for bee gut microbiota database.</title>
        <authorList>
            <person name="Ellegaard K.M."/>
        </authorList>
    </citation>
    <scope>NUCLEOTIDE SEQUENCE [LARGE SCALE GENOMIC DNA]</scope>
    <source>
        <strain evidence="5 6">ESL0186</strain>
    </source>
</reference>
<dbReference type="SUPFAM" id="SSF51604">
    <property type="entry name" value="Enolase C-terminal domain-like"/>
    <property type="match status" value="1"/>
</dbReference>
<dbReference type="Gene3D" id="3.20.20.120">
    <property type="entry name" value="Enolase-like C-terminal domain"/>
    <property type="match status" value="1"/>
</dbReference>
<evidence type="ECO:0000259" key="4">
    <source>
        <dbReference type="SMART" id="SM00922"/>
    </source>
</evidence>
<organism evidence="5 6">
    <name type="scientific">Lactobacillus kullabergensis</name>
    <dbReference type="NCBI Taxonomy" id="1218493"/>
    <lineage>
        <taxon>Bacteria</taxon>
        <taxon>Bacillati</taxon>
        <taxon>Bacillota</taxon>
        <taxon>Bacilli</taxon>
        <taxon>Lactobacillales</taxon>
        <taxon>Lactobacillaceae</taxon>
        <taxon>Lactobacillus</taxon>
    </lineage>
</organism>
<dbReference type="InterPro" id="IPR013341">
    <property type="entry name" value="Mandelate_racemase_N_dom"/>
</dbReference>
<dbReference type="SUPFAM" id="SSF54826">
    <property type="entry name" value="Enolase N-terminal domain-like"/>
    <property type="match status" value="1"/>
</dbReference>
<dbReference type="PANTHER" id="PTHR48080:SF2">
    <property type="entry name" value="D-GALACTONATE DEHYDRATASE"/>
    <property type="match status" value="1"/>
</dbReference>
<evidence type="ECO:0000313" key="5">
    <source>
        <dbReference type="EMBL" id="AWM76090.1"/>
    </source>
</evidence>
<keyword evidence="3" id="KW-0456">Lyase</keyword>
<dbReference type="InterPro" id="IPR034593">
    <property type="entry name" value="DgoD-like"/>
</dbReference>
<dbReference type="Pfam" id="PF13378">
    <property type="entry name" value="MR_MLE_C"/>
    <property type="match status" value="1"/>
</dbReference>
<dbReference type="InterPro" id="IPR029065">
    <property type="entry name" value="Enolase_C-like"/>
</dbReference>
<proteinExistence type="predicted"/>
<dbReference type="EMBL" id="CP029477">
    <property type="protein sequence ID" value="AWM76090.1"/>
    <property type="molecule type" value="Genomic_DNA"/>
</dbReference>
<keyword evidence="2" id="KW-0460">Magnesium</keyword>
<dbReference type="InterPro" id="IPR029017">
    <property type="entry name" value="Enolase-like_N"/>
</dbReference>
<dbReference type="SFLD" id="SFLDG00179">
    <property type="entry name" value="mandelate_racemase"/>
    <property type="match status" value="1"/>
</dbReference>
<dbReference type="RefSeq" id="WP_109586878.1">
    <property type="nucleotide sequence ID" value="NZ_CP029477.1"/>
</dbReference>
<protein>
    <submittedName>
        <fullName evidence="5">Galactonate dehydratase</fullName>
    </submittedName>
</protein>
<evidence type="ECO:0000256" key="2">
    <source>
        <dbReference type="ARBA" id="ARBA00022842"/>
    </source>
</evidence>
<dbReference type="SFLD" id="SFLDS00001">
    <property type="entry name" value="Enolase"/>
    <property type="match status" value="1"/>
</dbReference>
<dbReference type="Pfam" id="PF02746">
    <property type="entry name" value="MR_MLE_N"/>
    <property type="match status" value="1"/>
</dbReference>
<evidence type="ECO:0000256" key="3">
    <source>
        <dbReference type="ARBA" id="ARBA00023239"/>
    </source>
</evidence>
<evidence type="ECO:0000256" key="1">
    <source>
        <dbReference type="ARBA" id="ARBA00022723"/>
    </source>
</evidence>
<evidence type="ECO:0000313" key="6">
    <source>
        <dbReference type="Proteomes" id="UP000246036"/>
    </source>
</evidence>
<dbReference type="SMART" id="SM00922">
    <property type="entry name" value="MR_MLE"/>
    <property type="match status" value="1"/>
</dbReference>
<keyword evidence="1" id="KW-0479">Metal-binding</keyword>
<dbReference type="InterPro" id="IPR036849">
    <property type="entry name" value="Enolase-like_C_sf"/>
</dbReference>
<sequence>MKITDVTVYVVKPRWIFLKLQTDEGINGWGECVSGAKTNTVVAGIHEVAKNFLFGKNPFEIEKLFQEMHRSFYRGGPVNGTVISGLEVALWDIKGKALNVPVYELLGGKAKEKVRVYSWIGGDQPHDVAQQAKKRLDMGFNAIKMNATGALHYIDSPQRISEVVNRIKAIRDCCGDDFDVAIDFHGRVHKGFAKRMAKELDPYHPMFLEEVVLPENQEAFRDVAQHVVTPLATGERLYTRWEWKDIFRQGAIDIVQPDVLLCGGILETRKILAMAEAYDMAGAPHAPYGPVALAATLQVDACTPNVFIQEQSLGIHYNKEYDLLDFVKNKEIFDYKNSFVQIPQGPGLGIEMDEDFIKKVASQGLDWHNPSWETYDGSISEW</sequence>
<dbReference type="PANTHER" id="PTHR48080">
    <property type="entry name" value="D-GALACTONATE DEHYDRATASE-RELATED"/>
    <property type="match status" value="1"/>
</dbReference>
<dbReference type="Gene3D" id="3.30.390.10">
    <property type="entry name" value="Enolase-like, N-terminal domain"/>
    <property type="match status" value="1"/>
</dbReference>
<dbReference type="NCBIfam" id="NF010624">
    <property type="entry name" value="PRK14017.1"/>
    <property type="match status" value="1"/>
</dbReference>
<name>A0ABM6W2I8_9LACO</name>
<feature type="domain" description="Mandelate racemase/muconate lactonizing enzyme C-terminal" evidence="4">
    <location>
        <begin position="125"/>
        <end position="230"/>
    </location>
</feature>
<accession>A0ABM6W2I8</accession>
<gene>
    <name evidence="5" type="ORF">DKL58_08910</name>
</gene>
<dbReference type="InterPro" id="IPR013342">
    <property type="entry name" value="Mandelate_racemase_C"/>
</dbReference>
<keyword evidence="6" id="KW-1185">Reference proteome</keyword>